<dbReference type="FunFam" id="3.40.50.200:FF:000015">
    <property type="entry name" value="Tripeptidyl peptidase A"/>
    <property type="match status" value="1"/>
</dbReference>
<comment type="catalytic activity">
    <reaction evidence="1">
        <text>Release of an N-terminal tripeptide from a polypeptide.</text>
        <dbReference type="EC" id="3.4.14.10"/>
    </reaction>
</comment>
<dbReference type="InterPro" id="IPR015366">
    <property type="entry name" value="S53_propep"/>
</dbReference>
<comment type="subcellular location">
    <subcellularLocation>
        <location evidence="3">Secreted</location>
        <location evidence="3">Extracellular space</location>
    </subcellularLocation>
</comment>
<gene>
    <name evidence="19" type="ORF">PYCCODRAFT_1425989</name>
</gene>
<evidence type="ECO:0000256" key="6">
    <source>
        <dbReference type="ARBA" id="ARBA00022670"/>
    </source>
</evidence>
<evidence type="ECO:0000256" key="16">
    <source>
        <dbReference type="SAM" id="MobiDB-lite"/>
    </source>
</evidence>
<dbReference type="AlphaFoldDB" id="A0A1Y2IJB2"/>
<keyword evidence="14" id="KW-0325">Glycoprotein</keyword>
<feature type="chain" id="PRO_5012869911" description="tripeptidyl-peptidase II" evidence="17">
    <location>
        <begin position="19"/>
        <end position="568"/>
    </location>
</feature>
<feature type="active site" description="Charge relay system" evidence="15">
    <location>
        <position position="486"/>
    </location>
</feature>
<dbReference type="InterPro" id="IPR000209">
    <property type="entry name" value="Peptidase_S8/S53_dom"/>
</dbReference>
<keyword evidence="8 17" id="KW-0732">Signal</keyword>
<evidence type="ECO:0000256" key="5">
    <source>
        <dbReference type="ARBA" id="ARBA00022525"/>
    </source>
</evidence>
<feature type="signal peptide" evidence="17">
    <location>
        <begin position="1"/>
        <end position="18"/>
    </location>
</feature>
<keyword evidence="12" id="KW-0843">Virulence</keyword>
<evidence type="ECO:0000256" key="8">
    <source>
        <dbReference type="ARBA" id="ARBA00022729"/>
    </source>
</evidence>
<comment type="function">
    <text evidence="2">Secreted tripeptidyl-peptidase which degrades proteins at acidic pHs and is involved in virulence.</text>
</comment>
<keyword evidence="11 15" id="KW-0106">Calcium</keyword>
<evidence type="ECO:0000256" key="13">
    <source>
        <dbReference type="ARBA" id="ARBA00023145"/>
    </source>
</evidence>
<dbReference type="InterPro" id="IPR030400">
    <property type="entry name" value="Sedolisin_dom"/>
</dbReference>
<evidence type="ECO:0000256" key="7">
    <source>
        <dbReference type="ARBA" id="ARBA00022723"/>
    </source>
</evidence>
<feature type="domain" description="Peptidase S53" evidence="18">
    <location>
        <begin position="218"/>
        <end position="568"/>
    </location>
</feature>
<dbReference type="Proteomes" id="UP000193067">
    <property type="component" value="Unassembled WGS sequence"/>
</dbReference>
<feature type="binding site" evidence="15">
    <location>
        <position position="547"/>
    </location>
    <ligand>
        <name>Ca(2+)</name>
        <dbReference type="ChEBI" id="CHEBI:29108"/>
    </ligand>
</feature>
<evidence type="ECO:0000256" key="15">
    <source>
        <dbReference type="PROSITE-ProRule" id="PRU01032"/>
    </source>
</evidence>
<dbReference type="GO" id="GO:0006508">
    <property type="term" value="P:proteolysis"/>
    <property type="evidence" value="ECO:0007669"/>
    <property type="project" value="UniProtKB-KW"/>
</dbReference>
<keyword evidence="10 15" id="KW-0720">Serine protease</keyword>
<protein>
    <recommendedName>
        <fullName evidence="4">tripeptidyl-peptidase II</fullName>
        <ecNumber evidence="4">3.4.14.10</ecNumber>
    </recommendedName>
</protein>
<evidence type="ECO:0000256" key="17">
    <source>
        <dbReference type="SAM" id="SignalP"/>
    </source>
</evidence>
<keyword evidence="7 15" id="KW-0479">Metal-binding</keyword>
<evidence type="ECO:0000259" key="18">
    <source>
        <dbReference type="PROSITE" id="PS51695"/>
    </source>
</evidence>
<dbReference type="Pfam" id="PF00082">
    <property type="entry name" value="Peptidase_S8"/>
    <property type="match status" value="1"/>
</dbReference>
<evidence type="ECO:0000256" key="12">
    <source>
        <dbReference type="ARBA" id="ARBA00023026"/>
    </source>
</evidence>
<evidence type="ECO:0000256" key="1">
    <source>
        <dbReference type="ARBA" id="ARBA00001910"/>
    </source>
</evidence>
<dbReference type="GO" id="GO:0008240">
    <property type="term" value="F:tripeptidyl-peptidase activity"/>
    <property type="evidence" value="ECO:0007669"/>
    <property type="project" value="UniProtKB-EC"/>
</dbReference>
<dbReference type="GO" id="GO:0046872">
    <property type="term" value="F:metal ion binding"/>
    <property type="evidence" value="ECO:0007669"/>
    <property type="project" value="UniProtKB-UniRule"/>
</dbReference>
<feature type="binding site" evidence="15">
    <location>
        <position position="529"/>
    </location>
    <ligand>
        <name>Ca(2+)</name>
        <dbReference type="ChEBI" id="CHEBI:29108"/>
    </ligand>
</feature>
<sequence>MLHTGLTVLAACFALAQCTPARRAMRTLESRAAPPSGFVHSGPASSSTVLHLRMALVPNDIAGLEEALYSVSTPSSPRYGQHLSKQEVEQFVAPKADSVAAVNSWLAEHSINATTLTPAGDWLSFSATVKQASALLDADFAVFTHEETGETFVRTLSYGIPADLSGHVELVHPTLSFSIPRRSGSAFHAVQPVQSSPVKRSAAVGDATTPAACASPTPIRPKCLQELYSIPTALAKSSSNHLGVIGYNDNSANLDDLQLFLTNFRPDLNPSTTFTLDSVDGGTNPQDPSDSTGETNFDTQYTVGLASGVPAHFIQVGEESGHDAWLDTVNYLLSQSAPPQVVTTSYAEAEDNVSQAYATKICSMYMQLGARGTSMLFASGDSGVGQGSCKQFVATFPNHCPYVTSVGATTGFAPETGATLTTGGFSTYFNVTQYQNQSVQAYLSKLGSEYSGLFNKFGRGFPDVSTQGVKVEYFWRGAEWLFTGTSVASPIFASIIALINDELITAGKSPLGFLNPWLYSTAASAFTDITSGNNPGCGTNGFPAEVGWDPVTGLGTPNYAKLRTAAGL</sequence>
<evidence type="ECO:0000313" key="19">
    <source>
        <dbReference type="EMBL" id="OSD01249.1"/>
    </source>
</evidence>
<feature type="active site" description="Charge relay system" evidence="15">
    <location>
        <position position="294"/>
    </location>
</feature>
<accession>A0A1Y2IJB2</accession>
<evidence type="ECO:0000256" key="9">
    <source>
        <dbReference type="ARBA" id="ARBA00022801"/>
    </source>
</evidence>
<keyword evidence="6 15" id="KW-0645">Protease</keyword>
<dbReference type="GO" id="GO:0005576">
    <property type="term" value="C:extracellular region"/>
    <property type="evidence" value="ECO:0007669"/>
    <property type="project" value="UniProtKB-SubCell"/>
</dbReference>
<dbReference type="CDD" id="cd11377">
    <property type="entry name" value="Pro-peptidase_S53"/>
    <property type="match status" value="1"/>
</dbReference>
<feature type="binding site" evidence="15">
    <location>
        <position position="528"/>
    </location>
    <ligand>
        <name>Ca(2+)</name>
        <dbReference type="ChEBI" id="CHEBI:29108"/>
    </ligand>
</feature>
<dbReference type="SMART" id="SM00944">
    <property type="entry name" value="Pro-kuma_activ"/>
    <property type="match status" value="1"/>
</dbReference>
<evidence type="ECO:0000256" key="11">
    <source>
        <dbReference type="ARBA" id="ARBA00022837"/>
    </source>
</evidence>
<dbReference type="PANTHER" id="PTHR14218">
    <property type="entry name" value="PROTEASE S8 TRIPEPTIDYL PEPTIDASE I CLN2"/>
    <property type="match status" value="1"/>
</dbReference>
<evidence type="ECO:0000256" key="14">
    <source>
        <dbReference type="ARBA" id="ARBA00023180"/>
    </source>
</evidence>
<dbReference type="GO" id="GO:0004252">
    <property type="term" value="F:serine-type endopeptidase activity"/>
    <property type="evidence" value="ECO:0007669"/>
    <property type="project" value="UniProtKB-UniRule"/>
</dbReference>
<dbReference type="PANTHER" id="PTHR14218:SF15">
    <property type="entry name" value="TRIPEPTIDYL-PEPTIDASE 1"/>
    <property type="match status" value="1"/>
</dbReference>
<dbReference type="SUPFAM" id="SSF52743">
    <property type="entry name" value="Subtilisin-like"/>
    <property type="match status" value="1"/>
</dbReference>
<evidence type="ECO:0000256" key="4">
    <source>
        <dbReference type="ARBA" id="ARBA00012462"/>
    </source>
</evidence>
<feature type="binding site" evidence="15">
    <location>
        <position position="549"/>
    </location>
    <ligand>
        <name>Ca(2+)</name>
        <dbReference type="ChEBI" id="CHEBI:29108"/>
    </ligand>
</feature>
<evidence type="ECO:0000256" key="10">
    <source>
        <dbReference type="ARBA" id="ARBA00022825"/>
    </source>
</evidence>
<proteinExistence type="predicted"/>
<evidence type="ECO:0000313" key="20">
    <source>
        <dbReference type="Proteomes" id="UP000193067"/>
    </source>
</evidence>
<dbReference type="PROSITE" id="PS51695">
    <property type="entry name" value="SEDOLISIN"/>
    <property type="match status" value="1"/>
</dbReference>
<keyword evidence="20" id="KW-1185">Reference proteome</keyword>
<dbReference type="EC" id="3.4.14.10" evidence="4"/>
<dbReference type="Gene3D" id="3.40.50.200">
    <property type="entry name" value="Peptidase S8/S53 domain"/>
    <property type="match status" value="1"/>
</dbReference>
<dbReference type="InterPro" id="IPR050819">
    <property type="entry name" value="Tripeptidyl-peptidase_I"/>
</dbReference>
<keyword evidence="9 15" id="KW-0378">Hydrolase</keyword>
<evidence type="ECO:0000256" key="2">
    <source>
        <dbReference type="ARBA" id="ARBA00002451"/>
    </source>
</evidence>
<feature type="region of interest" description="Disordered" evidence="16">
    <location>
        <begin position="272"/>
        <end position="297"/>
    </location>
</feature>
<feature type="active site" description="Charge relay system" evidence="15">
    <location>
        <position position="298"/>
    </location>
</feature>
<name>A0A1Y2IJB2_TRAC3</name>
<keyword evidence="13" id="KW-0865">Zymogen</keyword>
<dbReference type="Pfam" id="PF09286">
    <property type="entry name" value="Pro-kuma_activ"/>
    <property type="match status" value="1"/>
</dbReference>
<dbReference type="CDD" id="cd04056">
    <property type="entry name" value="Peptidases_S53"/>
    <property type="match status" value="1"/>
</dbReference>
<dbReference type="InterPro" id="IPR036852">
    <property type="entry name" value="Peptidase_S8/S53_dom_sf"/>
</dbReference>
<dbReference type="SUPFAM" id="SSF54897">
    <property type="entry name" value="Protease propeptides/inhibitors"/>
    <property type="match status" value="1"/>
</dbReference>
<reference evidence="19 20" key="1">
    <citation type="journal article" date="2015" name="Biotechnol. Biofuels">
        <title>Enhanced degradation of softwood versus hardwood by the white-rot fungus Pycnoporus coccineus.</title>
        <authorList>
            <person name="Couturier M."/>
            <person name="Navarro D."/>
            <person name="Chevret D."/>
            <person name="Henrissat B."/>
            <person name="Piumi F."/>
            <person name="Ruiz-Duenas F.J."/>
            <person name="Martinez A.T."/>
            <person name="Grigoriev I.V."/>
            <person name="Riley R."/>
            <person name="Lipzen A."/>
            <person name="Berrin J.G."/>
            <person name="Master E.R."/>
            <person name="Rosso M.N."/>
        </authorList>
    </citation>
    <scope>NUCLEOTIDE SEQUENCE [LARGE SCALE GENOMIC DNA]</scope>
    <source>
        <strain evidence="19 20">BRFM310</strain>
    </source>
</reference>
<organism evidence="19 20">
    <name type="scientific">Trametes coccinea (strain BRFM310)</name>
    <name type="common">Pycnoporus coccineus</name>
    <dbReference type="NCBI Taxonomy" id="1353009"/>
    <lineage>
        <taxon>Eukaryota</taxon>
        <taxon>Fungi</taxon>
        <taxon>Dikarya</taxon>
        <taxon>Basidiomycota</taxon>
        <taxon>Agaricomycotina</taxon>
        <taxon>Agaricomycetes</taxon>
        <taxon>Polyporales</taxon>
        <taxon>Polyporaceae</taxon>
        <taxon>Trametes</taxon>
    </lineage>
</organism>
<evidence type="ECO:0000256" key="3">
    <source>
        <dbReference type="ARBA" id="ARBA00004239"/>
    </source>
</evidence>
<keyword evidence="5" id="KW-0964">Secreted</keyword>
<dbReference type="EMBL" id="KZ084112">
    <property type="protein sequence ID" value="OSD01249.1"/>
    <property type="molecule type" value="Genomic_DNA"/>
</dbReference>
<dbReference type="STRING" id="1353009.A0A1Y2IJB2"/>
<dbReference type="OrthoDB" id="409122at2759"/>
<comment type="cofactor">
    <cofactor evidence="15">
        <name>Ca(2+)</name>
        <dbReference type="ChEBI" id="CHEBI:29108"/>
    </cofactor>
    <text evidence="15">Binds 1 Ca(2+) ion per subunit.</text>
</comment>